<feature type="compositionally biased region" description="Pro residues" evidence="1">
    <location>
        <begin position="740"/>
        <end position="752"/>
    </location>
</feature>
<evidence type="ECO:0000313" key="3">
    <source>
        <dbReference type="Proteomes" id="UP000326831"/>
    </source>
</evidence>
<dbReference type="KEGG" id="ssub:CP968_32820"/>
<protein>
    <recommendedName>
        <fullName evidence="4">NAD(+)--protein-arginine ADP-ribosyltransferase</fullName>
    </recommendedName>
</protein>
<proteinExistence type="predicted"/>
<name>A0A5P2UT97_9ACTN</name>
<evidence type="ECO:0000256" key="1">
    <source>
        <dbReference type="SAM" id="MobiDB-lite"/>
    </source>
</evidence>
<feature type="region of interest" description="Disordered" evidence="1">
    <location>
        <begin position="503"/>
        <end position="533"/>
    </location>
</feature>
<feature type="compositionally biased region" description="Low complexity" evidence="1">
    <location>
        <begin position="753"/>
        <end position="767"/>
    </location>
</feature>
<feature type="compositionally biased region" description="Low complexity" evidence="1">
    <location>
        <begin position="465"/>
        <end position="477"/>
    </location>
</feature>
<feature type="region of interest" description="Disordered" evidence="1">
    <location>
        <begin position="553"/>
        <end position="781"/>
    </location>
</feature>
<feature type="compositionally biased region" description="Low complexity" evidence="1">
    <location>
        <begin position="620"/>
        <end position="662"/>
    </location>
</feature>
<reference evidence="2 3" key="1">
    <citation type="submission" date="2017-09" db="EMBL/GenBank/DDBJ databases">
        <authorList>
            <person name="Lee N."/>
            <person name="Cho B.-K."/>
        </authorList>
    </citation>
    <scope>NUCLEOTIDE SEQUENCE [LARGE SCALE GENOMIC DNA]</scope>
    <source>
        <strain evidence="2 3">ATCC 27467</strain>
    </source>
</reference>
<feature type="compositionally biased region" description="Low complexity" evidence="1">
    <location>
        <begin position="503"/>
        <end position="522"/>
    </location>
</feature>
<keyword evidence="3" id="KW-1185">Reference proteome</keyword>
<feature type="region of interest" description="Disordered" evidence="1">
    <location>
        <begin position="1"/>
        <end position="25"/>
    </location>
</feature>
<feature type="compositionally biased region" description="Low complexity" evidence="1">
    <location>
        <begin position="671"/>
        <end position="695"/>
    </location>
</feature>
<sequence>MMLWNRRRDEGTPPGGPNEERAAGGTGFLVEEYDRVLLLRQPSDELLGPQEIADLVRCAESDDPGTVTVVAGADEESSAALWPRLGTLLDWVRDEGATAVRLVMSGSGDGRPGARPAVAQRIADAWELEVVAPDGTVLCVPGGGLFVHGPPGGEAAGERGWWRFRPGAAPVPLGLRQPVPAWQPGRLPSRTRGGCVVEEIPAGVLIRSDGGSAPQPGDLYHAVPMDDRGPLLVLGVPDGEEVGAEDVSDVVAALPDTARSALRVAPGGRRDALGAGRAVAELVGAGVVVHSGLPLLTGSDPDSEGTVRSVVVGRDGAPRWQPFVDSVLCAPGVTEPTLLEWSPPLPRREAAGHGVVHLSDRWQVAVSRAGLLVGARDGAVRPLADLPVDADGPAIEVGIPGEELDPSLWPALSELLDGLDPDVCTRARLHVHGKASDGGRELRRLAALHGLRSVRFASFGRQAQGAARAQGAPRSAGTPRTETAAAPSPAVASPAAAAVAAPAGAPAPDAGARAPAGPAVNGSAGGTAPGPAAGTPVVPAVPVVTGSGPGTVLGAVPGGGTETAPVPAAGAPVAAGGPRRGDGVASRPATEPVPALRSVPLPATGSDPLAGPGTAGGADPGRAGAPNAPRPVVTTAAAPLPDPAAAARTAGAPAPAARPTAGAAGGGAVASGGAPAAAGPGRVRAGGAPGHGAPRTDPSAGPPATPVAPPVPPAPDRAPDPVPDPAPATRPAIGLESAPSPVPAVPPHPRPAAAPAAPAPSSALSRGPLPPVPVLPEHHSTEAERTAFRTLTDTAWERHAAAVARTLTRLPALRGAEQAAARADLVALLLYLGPPDEPFGHRELDRALRAGGGRLLPYAACAASALRRMPSFRGLALRGSAPGREVEPPRPGTVLRDPAAVSALPYGAAGPEPGNARFAIWSVTGRRVRQLFGAAGSSAAHDEVVFAPGTAFRVLDVRSDGPEPLVLLRQLSVAASAAPPARYAEPDAEDRAVLARLDEALGARPAAPTAGFAWPERCAGPLGEA</sequence>
<gene>
    <name evidence="2" type="ORF">CP968_32820</name>
</gene>
<dbReference type="AlphaFoldDB" id="A0A5P2UT97"/>
<evidence type="ECO:0008006" key="4">
    <source>
        <dbReference type="Google" id="ProtNLM"/>
    </source>
</evidence>
<evidence type="ECO:0000313" key="2">
    <source>
        <dbReference type="EMBL" id="QEU82408.1"/>
    </source>
</evidence>
<accession>A0A5P2UT97</accession>
<feature type="compositionally biased region" description="Low complexity" evidence="1">
    <location>
        <begin position="562"/>
        <end position="577"/>
    </location>
</feature>
<feature type="compositionally biased region" description="Basic and acidic residues" evidence="1">
    <location>
        <begin position="1"/>
        <end position="11"/>
    </location>
</feature>
<organism evidence="2 3">
    <name type="scientific">Streptomyces subrutilus</name>
    <dbReference type="NCBI Taxonomy" id="36818"/>
    <lineage>
        <taxon>Bacteria</taxon>
        <taxon>Bacillati</taxon>
        <taxon>Actinomycetota</taxon>
        <taxon>Actinomycetes</taxon>
        <taxon>Kitasatosporales</taxon>
        <taxon>Streptomycetaceae</taxon>
        <taxon>Streptomyces</taxon>
    </lineage>
</organism>
<feature type="region of interest" description="Disordered" evidence="1">
    <location>
        <begin position="465"/>
        <end position="490"/>
    </location>
</feature>
<feature type="compositionally biased region" description="Pro residues" evidence="1">
    <location>
        <begin position="700"/>
        <end position="728"/>
    </location>
</feature>
<dbReference type="EMBL" id="CP023701">
    <property type="protein sequence ID" value="QEU82408.1"/>
    <property type="molecule type" value="Genomic_DNA"/>
</dbReference>
<dbReference type="Proteomes" id="UP000326831">
    <property type="component" value="Chromosome"/>
</dbReference>
<dbReference type="Gene3D" id="3.90.176.10">
    <property type="entry name" value="Toxin ADP-ribosyltransferase, Chain A, domain 1"/>
    <property type="match status" value="1"/>
</dbReference>